<evidence type="ECO:0000256" key="1">
    <source>
        <dbReference type="ARBA" id="ARBA00004141"/>
    </source>
</evidence>
<feature type="chain" id="PRO_5035285643" description="ABC transporter domain-containing protein" evidence="10">
    <location>
        <begin position="23"/>
        <end position="1728"/>
    </location>
</feature>
<feature type="transmembrane region" description="Helical" evidence="9">
    <location>
        <begin position="1468"/>
        <end position="1490"/>
    </location>
</feature>
<feature type="transmembrane region" description="Helical" evidence="9">
    <location>
        <begin position="1541"/>
        <end position="1558"/>
    </location>
</feature>
<dbReference type="GO" id="GO:0005524">
    <property type="term" value="F:ATP binding"/>
    <property type="evidence" value="ECO:0007669"/>
    <property type="project" value="UniProtKB-KW"/>
</dbReference>
<keyword evidence="2" id="KW-0813">Transport</keyword>
<evidence type="ECO:0000256" key="6">
    <source>
        <dbReference type="ARBA" id="ARBA00022989"/>
    </source>
</evidence>
<keyword evidence="7 9" id="KW-0472">Membrane</keyword>
<dbReference type="Gene3D" id="3.40.50.300">
    <property type="entry name" value="P-loop containing nucleotide triphosphate hydrolases"/>
    <property type="match status" value="2"/>
</dbReference>
<feature type="transmembrane region" description="Helical" evidence="9">
    <location>
        <begin position="1502"/>
        <end position="1520"/>
    </location>
</feature>
<feature type="domain" description="ABC transporter" evidence="11">
    <location>
        <begin position="485"/>
        <end position="740"/>
    </location>
</feature>
<dbReference type="GO" id="GO:0016887">
    <property type="term" value="F:ATP hydrolysis activity"/>
    <property type="evidence" value="ECO:0007669"/>
    <property type="project" value="InterPro"/>
</dbReference>
<protein>
    <recommendedName>
        <fullName evidence="11">ABC transporter domain-containing protein</fullName>
    </recommendedName>
</protein>
<evidence type="ECO:0000256" key="8">
    <source>
        <dbReference type="SAM" id="MobiDB-lite"/>
    </source>
</evidence>
<dbReference type="InterPro" id="IPR050352">
    <property type="entry name" value="ABCG_transporters"/>
</dbReference>
<feature type="transmembrane region" description="Helical" evidence="9">
    <location>
        <begin position="880"/>
        <end position="909"/>
    </location>
</feature>
<evidence type="ECO:0000313" key="12">
    <source>
        <dbReference type="EMBL" id="CAH0367159.1"/>
    </source>
</evidence>
<evidence type="ECO:0000313" key="13">
    <source>
        <dbReference type="Proteomes" id="UP000789595"/>
    </source>
</evidence>
<evidence type="ECO:0000256" key="7">
    <source>
        <dbReference type="ARBA" id="ARBA00023136"/>
    </source>
</evidence>
<dbReference type="Pfam" id="PF01061">
    <property type="entry name" value="ABC2_membrane"/>
    <property type="match status" value="2"/>
</dbReference>
<dbReference type="GO" id="GO:0016020">
    <property type="term" value="C:membrane"/>
    <property type="evidence" value="ECO:0007669"/>
    <property type="project" value="UniProtKB-SubCell"/>
</dbReference>
<sequence length="1728" mass="178993">MTKVTHCLLWFTAACVSAIATAATHDSAATATHDVSKACIHVDETAPPCANDATLFAFVGSAKGSKFVQKDNCATCVCGRDGEDEWRRLNNASRAAAANPEPSWGRCCAGWNGTACDVCADVAACPRRGNQRARNCSAGAVEPVAEELVSGKRFSCSVCGPGAASTLCLLPTVNAPSASFDLTAFADHAEVAWRLGTYRADAAKFPGQNDFDYAAYFTGNLTGCQFSQGTCAWDPAKRCLTLKCARTHIDCPPADLPRCPGWTYDECTHKYVCEHECATKSPTGCCQAAPGTDDDVMHGKRYHVENPLCCPYDHAADDDDGAFADAGAGTCESTEAVWNVVATEFVCELDAVDGAPPSARRCYLNQDHLGDEKGFPFTCHVGNCLYDNATAAPDIPVVDHVHRPQPAVSAWTFDLRRPVETLHAHQFALLAAALALVLGLSLRAFLTSPLRREGMRIEGEIALDFAAAEDDEDELDSSEDEGLDLAWRGVGLACGAALVVKRADGCAPAGEVGCVMGPSGAGKSSLLRAIGGRAPRGARQRGAVEVGGRVLGSRARRATLAFVEQDDSGLPPTLTVAEHLLFHARLRRPADEPASERIRAVRRVLRALELEACAGTFLGARGADDEAPAAQRGCSGGEARRASVAAELLGAPAALLLDEPTSRLDARAALRLARALGRVARRGGGGGRPVAVLCTLHQPRSEILALVDRCCFIHAGVVVWRGAAADLRALAARLGPPGANPGDAVLDALCADPASLGDAPDDVRARQIVPAAAVAGAKFKRADRRTQLRALCDRQLLRVARAPASLCLHLAGAVLAAVCLGTVDADLPRDLGGAQRRVGAIFFALFFVTCLSLSALAAFREEAACADGERAALGGLYGRAAHLAAVLGCDLVLLRLAPALALALVVYPAAGLRPRCAGWCVLRFAAALGGASAAAGCLCLALGAARIRAEVANAAGALGALLMALFGGVAVSVESKAHDTAGGLAQGGADALGALSRAATGAAARADALFHAYRAAVVGEFAGARYGDHPPANVADAVPGGPQYYVIDAHKCDPTFPSDLYVTVTQILSTLGLPTVSSAADAALLRLGLVVVAALGVAALAHALRSAADVDDAAEKRPFAEPAAREAPEDAGADEENPAAPDALAAPLLDDGEEDDDDAADGEPGRLACSRVGLKLTTGRVVLEQVSLEVAAGGLTGLLGPSGAGKSSLLAVLSGRRTSGAPSGLVALDGAVATPAQRRFAAAFAPQDDILPPHLTVAEHLRFHARLRLPARWPKKRAAARALREAEALGLTGAALHATRLWRCSGGQRRRATLATALLARKRFVLADEPTTGLDAATALKVVGRLAALARGGTTVVCVLHQPRREIVRLLDRVALVAGGRLRFLGPPADVDAAAPDAANPADALLDLSASAERLGALAAPARPRPFRGAFVAPAVPAARRPPYGYATLRLLAAREWRGVRRDASLLALHYGPAAAVGLVLGLAFANLPARNGSAAGIQDRLGLAFVLCVAVGLSALSAPPRARRAARLLARERDSYGGPAAFLAMCGVGDVLPLRLLPPVLTAGLALAVARGAPTAAAGLGFIAAALQLHYAFAALGRCLGALAPSDSVANAAASLVLLFNLLLCGFFADPDDLPAAWRRVARALPAASGYEALVVHEFSGIPELYLTSKVGAQKYRSAPLAGDAVLRCFGFDPAAAPAAHLRLFLFAVAYECLTCFVFFWFGFESR</sequence>
<gene>
    <name evidence="12" type="ORF">PECAL_2P01680</name>
</gene>
<evidence type="ECO:0000256" key="10">
    <source>
        <dbReference type="SAM" id="SignalP"/>
    </source>
</evidence>
<organism evidence="12 13">
    <name type="scientific">Pelagomonas calceolata</name>
    <dbReference type="NCBI Taxonomy" id="35677"/>
    <lineage>
        <taxon>Eukaryota</taxon>
        <taxon>Sar</taxon>
        <taxon>Stramenopiles</taxon>
        <taxon>Ochrophyta</taxon>
        <taxon>Pelagophyceae</taxon>
        <taxon>Pelagomonadales</taxon>
        <taxon>Pelagomonadaceae</taxon>
        <taxon>Pelagomonas</taxon>
    </lineage>
</organism>
<proteinExistence type="predicted"/>
<dbReference type="InterPro" id="IPR013525">
    <property type="entry name" value="ABC2_TM"/>
</dbReference>
<reference evidence="12" key="1">
    <citation type="submission" date="2021-11" db="EMBL/GenBank/DDBJ databases">
        <authorList>
            <consortium name="Genoscope - CEA"/>
            <person name="William W."/>
        </authorList>
    </citation>
    <scope>NUCLEOTIDE SEQUENCE</scope>
</reference>
<keyword evidence="3 9" id="KW-0812">Transmembrane</keyword>
<evidence type="ECO:0000256" key="9">
    <source>
        <dbReference type="SAM" id="Phobius"/>
    </source>
</evidence>
<feature type="transmembrane region" description="Helical" evidence="9">
    <location>
        <begin position="838"/>
        <end position="859"/>
    </location>
</feature>
<name>A0A8J2SH69_9STRA</name>
<dbReference type="PANTHER" id="PTHR48041:SF2">
    <property type="entry name" value="ATP-DEPENDENT PERMEASE-RELATED"/>
    <property type="match status" value="1"/>
</dbReference>
<feature type="transmembrane region" description="Helical" evidence="9">
    <location>
        <begin position="1705"/>
        <end position="1725"/>
    </location>
</feature>
<evidence type="ECO:0000256" key="3">
    <source>
        <dbReference type="ARBA" id="ARBA00022692"/>
    </source>
</evidence>
<dbReference type="PROSITE" id="PS51257">
    <property type="entry name" value="PROKAR_LIPOPROTEIN"/>
    <property type="match status" value="1"/>
</dbReference>
<evidence type="ECO:0000259" key="11">
    <source>
        <dbReference type="PROSITE" id="PS50893"/>
    </source>
</evidence>
<dbReference type="SMART" id="SM00382">
    <property type="entry name" value="AAA"/>
    <property type="match status" value="2"/>
</dbReference>
<evidence type="ECO:0000256" key="4">
    <source>
        <dbReference type="ARBA" id="ARBA00022741"/>
    </source>
</evidence>
<feature type="signal peptide" evidence="10">
    <location>
        <begin position="1"/>
        <end position="22"/>
    </location>
</feature>
<dbReference type="PROSITE" id="PS50893">
    <property type="entry name" value="ABC_TRANSPORTER_2"/>
    <property type="match status" value="2"/>
</dbReference>
<keyword evidence="4" id="KW-0547">Nucleotide-binding</keyword>
<feature type="transmembrane region" description="Helical" evidence="9">
    <location>
        <begin position="951"/>
        <end position="973"/>
    </location>
</feature>
<feature type="transmembrane region" description="Helical" evidence="9">
    <location>
        <begin position="804"/>
        <end position="823"/>
    </location>
</feature>
<feature type="domain" description="ABC transporter" evidence="11">
    <location>
        <begin position="1167"/>
        <end position="1404"/>
    </location>
</feature>
<dbReference type="InterPro" id="IPR017871">
    <property type="entry name" value="ABC_transporter-like_CS"/>
</dbReference>
<feature type="transmembrane region" description="Helical" evidence="9">
    <location>
        <begin position="1083"/>
        <end position="1104"/>
    </location>
</feature>
<dbReference type="EMBL" id="CAKKNE010000002">
    <property type="protein sequence ID" value="CAH0367159.1"/>
    <property type="molecule type" value="Genomic_DNA"/>
</dbReference>
<feature type="transmembrane region" description="Helical" evidence="9">
    <location>
        <begin position="427"/>
        <end position="446"/>
    </location>
</feature>
<evidence type="ECO:0000256" key="2">
    <source>
        <dbReference type="ARBA" id="ARBA00022448"/>
    </source>
</evidence>
<dbReference type="InterPro" id="IPR027417">
    <property type="entry name" value="P-loop_NTPase"/>
</dbReference>
<dbReference type="OrthoDB" id="66620at2759"/>
<dbReference type="Proteomes" id="UP000789595">
    <property type="component" value="Unassembled WGS sequence"/>
</dbReference>
<dbReference type="PANTHER" id="PTHR48041">
    <property type="entry name" value="ABC TRANSPORTER G FAMILY MEMBER 28"/>
    <property type="match status" value="1"/>
</dbReference>
<feature type="transmembrane region" description="Helical" evidence="9">
    <location>
        <begin position="1610"/>
        <end position="1630"/>
    </location>
</feature>
<keyword evidence="10" id="KW-0732">Signal</keyword>
<feature type="transmembrane region" description="Helical" evidence="9">
    <location>
        <begin position="921"/>
        <end position="944"/>
    </location>
</feature>
<evidence type="ECO:0000256" key="5">
    <source>
        <dbReference type="ARBA" id="ARBA00022840"/>
    </source>
</evidence>
<keyword evidence="13" id="KW-1185">Reference proteome</keyword>
<dbReference type="Pfam" id="PF00005">
    <property type="entry name" value="ABC_tran"/>
    <property type="match status" value="2"/>
</dbReference>
<accession>A0A8J2SH69</accession>
<dbReference type="SUPFAM" id="SSF52540">
    <property type="entry name" value="P-loop containing nucleoside triphosphate hydrolases"/>
    <property type="match status" value="2"/>
</dbReference>
<dbReference type="PROSITE" id="PS00211">
    <property type="entry name" value="ABC_TRANSPORTER_1"/>
    <property type="match status" value="2"/>
</dbReference>
<comment type="caution">
    <text evidence="12">The sequence shown here is derived from an EMBL/GenBank/DDBJ whole genome shotgun (WGS) entry which is preliminary data.</text>
</comment>
<comment type="subcellular location">
    <subcellularLocation>
        <location evidence="1">Membrane</location>
        <topology evidence="1">Multi-pass membrane protein</topology>
    </subcellularLocation>
</comment>
<keyword evidence="5" id="KW-0067">ATP-binding</keyword>
<feature type="region of interest" description="Disordered" evidence="8">
    <location>
        <begin position="1111"/>
        <end position="1140"/>
    </location>
</feature>
<dbReference type="InterPro" id="IPR003593">
    <property type="entry name" value="AAA+_ATPase"/>
</dbReference>
<dbReference type="GO" id="GO:0140359">
    <property type="term" value="F:ABC-type transporter activity"/>
    <property type="evidence" value="ECO:0007669"/>
    <property type="project" value="InterPro"/>
</dbReference>
<dbReference type="InterPro" id="IPR003439">
    <property type="entry name" value="ABC_transporter-like_ATP-bd"/>
</dbReference>
<keyword evidence="6 9" id="KW-1133">Transmembrane helix</keyword>
<feature type="transmembrane region" description="Helical" evidence="9">
    <location>
        <begin position="1578"/>
        <end position="1598"/>
    </location>
</feature>
<feature type="compositionally biased region" description="Basic and acidic residues" evidence="8">
    <location>
        <begin position="1113"/>
        <end position="1128"/>
    </location>
</feature>